<protein>
    <submittedName>
        <fullName evidence="1">Uncharacterized protein</fullName>
    </submittedName>
</protein>
<dbReference type="AlphaFoldDB" id="A0A6A4WGT5"/>
<dbReference type="Proteomes" id="UP000440578">
    <property type="component" value="Unassembled WGS sequence"/>
</dbReference>
<name>A0A6A4WGT5_AMPAM</name>
<evidence type="ECO:0000313" key="1">
    <source>
        <dbReference type="EMBL" id="KAF0301248.1"/>
    </source>
</evidence>
<organism evidence="1 2">
    <name type="scientific">Amphibalanus amphitrite</name>
    <name type="common">Striped barnacle</name>
    <name type="synonym">Balanus amphitrite</name>
    <dbReference type="NCBI Taxonomy" id="1232801"/>
    <lineage>
        <taxon>Eukaryota</taxon>
        <taxon>Metazoa</taxon>
        <taxon>Ecdysozoa</taxon>
        <taxon>Arthropoda</taxon>
        <taxon>Crustacea</taxon>
        <taxon>Multicrustacea</taxon>
        <taxon>Cirripedia</taxon>
        <taxon>Thoracica</taxon>
        <taxon>Thoracicalcarea</taxon>
        <taxon>Balanomorpha</taxon>
        <taxon>Balanoidea</taxon>
        <taxon>Balanidae</taxon>
        <taxon>Amphibalaninae</taxon>
        <taxon>Amphibalanus</taxon>
    </lineage>
</organism>
<gene>
    <name evidence="1" type="ORF">FJT64_026391</name>
</gene>
<comment type="caution">
    <text evidence="1">The sequence shown here is derived from an EMBL/GenBank/DDBJ whole genome shotgun (WGS) entry which is preliminary data.</text>
</comment>
<reference evidence="1 2" key="1">
    <citation type="submission" date="2019-07" db="EMBL/GenBank/DDBJ databases">
        <title>Draft genome assembly of a fouling barnacle, Amphibalanus amphitrite (Darwin, 1854): The first reference genome for Thecostraca.</title>
        <authorList>
            <person name="Kim W."/>
        </authorList>
    </citation>
    <scope>NUCLEOTIDE SEQUENCE [LARGE SCALE GENOMIC DNA]</scope>
    <source>
        <strain evidence="1">SNU_AA5</strain>
        <tissue evidence="1">Soma without cirri and trophi</tissue>
    </source>
</reference>
<dbReference type="EMBL" id="VIIS01001180">
    <property type="protein sequence ID" value="KAF0301248.1"/>
    <property type="molecule type" value="Genomic_DNA"/>
</dbReference>
<keyword evidence="2" id="KW-1185">Reference proteome</keyword>
<sequence>MTARASSAAVGCRPPLQAWFEVRWRRDGRGGAVFVAAVTLMDGGGAAGSRAGRWSQTHGRPRTNGYCRPPCFCGSAGPRTAAAPPGIAALQGHPGCVGQTIQPASADLTTHCPTQASADLMTRCPIRASANRRLSPLQTDHTI</sequence>
<accession>A0A6A4WGT5</accession>
<proteinExistence type="predicted"/>
<evidence type="ECO:0000313" key="2">
    <source>
        <dbReference type="Proteomes" id="UP000440578"/>
    </source>
</evidence>